<dbReference type="GO" id="GO:1990246">
    <property type="term" value="C:uniplex complex"/>
    <property type="evidence" value="ECO:0007669"/>
    <property type="project" value="TreeGrafter"/>
</dbReference>
<evidence type="ECO:0000259" key="16">
    <source>
        <dbReference type="Pfam" id="PF04678"/>
    </source>
</evidence>
<dbReference type="GO" id="GO:0036444">
    <property type="term" value="P:calcium import into the mitochondrion"/>
    <property type="evidence" value="ECO:0007669"/>
    <property type="project" value="TreeGrafter"/>
</dbReference>
<dbReference type="GO" id="GO:0051560">
    <property type="term" value="P:mitochondrial calcium ion homeostasis"/>
    <property type="evidence" value="ECO:0007669"/>
    <property type="project" value="InterPro"/>
</dbReference>
<keyword evidence="10" id="KW-0406">Ion transport</keyword>
<reference evidence="17" key="1">
    <citation type="submission" date="2021-01" db="EMBL/GenBank/DDBJ databases">
        <authorList>
            <person name="Corre E."/>
            <person name="Pelletier E."/>
            <person name="Niang G."/>
            <person name="Scheremetjew M."/>
            <person name="Finn R."/>
            <person name="Kale V."/>
            <person name="Holt S."/>
            <person name="Cochrane G."/>
            <person name="Meng A."/>
            <person name="Brown T."/>
            <person name="Cohen L."/>
        </authorList>
    </citation>
    <scope>NUCLEOTIDE SEQUENCE</scope>
    <source>
        <strain evidence="17">CCMP1723</strain>
    </source>
</reference>
<dbReference type="InterPro" id="IPR039055">
    <property type="entry name" value="MCU_fam"/>
</dbReference>
<proteinExistence type="inferred from homology"/>
<dbReference type="PANTHER" id="PTHR13462">
    <property type="entry name" value="CALCIUM UNIPORTER PROTEIN, MITOCHONDRIAL"/>
    <property type="match status" value="1"/>
</dbReference>
<dbReference type="Pfam" id="PF04678">
    <property type="entry name" value="MCU"/>
    <property type="match status" value="1"/>
</dbReference>
<comment type="subcellular location">
    <subcellularLocation>
        <location evidence="1">Mitochondrion inner membrane</location>
        <topology evidence="1">Multi-pass membrane protein</topology>
    </subcellularLocation>
</comment>
<dbReference type="AlphaFoldDB" id="A0A7S0IE96"/>
<keyword evidence="8" id="KW-0106">Calcium</keyword>
<evidence type="ECO:0000256" key="12">
    <source>
        <dbReference type="ARBA" id="ARBA00023136"/>
    </source>
</evidence>
<evidence type="ECO:0000313" key="17">
    <source>
        <dbReference type="EMBL" id="CAD8519157.1"/>
    </source>
</evidence>
<evidence type="ECO:0000256" key="11">
    <source>
        <dbReference type="ARBA" id="ARBA00023128"/>
    </source>
</evidence>
<keyword evidence="12 15" id="KW-0472">Membrane</keyword>
<keyword evidence="13" id="KW-0407">Ion channel</keyword>
<evidence type="ECO:0000256" key="10">
    <source>
        <dbReference type="ARBA" id="ARBA00023065"/>
    </source>
</evidence>
<keyword evidence="7" id="KW-0999">Mitochondrion inner membrane</keyword>
<evidence type="ECO:0000256" key="1">
    <source>
        <dbReference type="ARBA" id="ARBA00004448"/>
    </source>
</evidence>
<dbReference type="GO" id="GO:0005262">
    <property type="term" value="F:calcium channel activity"/>
    <property type="evidence" value="ECO:0007669"/>
    <property type="project" value="UniProtKB-KW"/>
</dbReference>
<comment type="catalytic activity">
    <reaction evidence="14">
        <text>Ca(2+)(in) = Ca(2+)(out)</text>
        <dbReference type="Rhea" id="RHEA:29671"/>
        <dbReference type="ChEBI" id="CHEBI:29108"/>
    </reaction>
</comment>
<dbReference type="EMBL" id="HBEQ01008215">
    <property type="protein sequence ID" value="CAD8519157.1"/>
    <property type="molecule type" value="Transcribed_RNA"/>
</dbReference>
<protein>
    <recommendedName>
        <fullName evidence="16">Calcium uniporter protein C-terminal domain-containing protein</fullName>
    </recommendedName>
</protein>
<dbReference type="InterPro" id="IPR006769">
    <property type="entry name" value="MCU_C"/>
</dbReference>
<dbReference type="PANTHER" id="PTHR13462:SF10">
    <property type="entry name" value="CALCIUM UNIPORTER PROTEIN, MITOCHONDRIAL"/>
    <property type="match status" value="1"/>
</dbReference>
<evidence type="ECO:0000256" key="15">
    <source>
        <dbReference type="SAM" id="Phobius"/>
    </source>
</evidence>
<feature type="transmembrane region" description="Helical" evidence="15">
    <location>
        <begin position="230"/>
        <end position="250"/>
    </location>
</feature>
<name>A0A7S0IE96_MICPS</name>
<evidence type="ECO:0000256" key="8">
    <source>
        <dbReference type="ARBA" id="ARBA00022837"/>
    </source>
</evidence>
<accession>A0A7S0IE96</accession>
<evidence type="ECO:0000256" key="4">
    <source>
        <dbReference type="ARBA" id="ARBA00022568"/>
    </source>
</evidence>
<dbReference type="GO" id="GO:0015292">
    <property type="term" value="F:uniporter activity"/>
    <property type="evidence" value="ECO:0007669"/>
    <property type="project" value="TreeGrafter"/>
</dbReference>
<feature type="domain" description="Calcium uniporter protein C-terminal" evidence="16">
    <location>
        <begin position="152"/>
        <end position="315"/>
    </location>
</feature>
<sequence length="323" mass="35083">MALMLQRASRAAASRALALGRADGHHAVTAWRVGGPPAIFRGIHHGEDGWRGGTGPVSDWGAGRGRAGAFGIDRPFALGGAQTRAVHASTPSHEKRDGSVSSTVLDDLLKNAQAVGIKEDIDELVSNSSCHSVSLNEFRSLMADRGVVGDKAQDEMLATLQKAGVIIKLDDVVYTNPGQLTRDVLAVLPGVPSYVYGVSDAELVSLEADLAAQEAEVSAAAAKARWRSNVVVGSGLALMCTQLVVFMRLTYVELSWDVMEPISYFVGAFNAILVYIYFMVYQRDFSFNDWTSRMQRSYTKSAVSKKGIDWERYKKIARKLRKA</sequence>
<evidence type="ECO:0000256" key="9">
    <source>
        <dbReference type="ARBA" id="ARBA00022989"/>
    </source>
</evidence>
<comment type="similarity">
    <text evidence="2">Belongs to the MCU (TC 1.A.77) family.</text>
</comment>
<keyword evidence="9 15" id="KW-1133">Transmembrane helix</keyword>
<evidence type="ECO:0000256" key="14">
    <source>
        <dbReference type="ARBA" id="ARBA00036634"/>
    </source>
</evidence>
<evidence type="ECO:0000256" key="13">
    <source>
        <dbReference type="ARBA" id="ARBA00023303"/>
    </source>
</evidence>
<evidence type="ECO:0000256" key="3">
    <source>
        <dbReference type="ARBA" id="ARBA00022448"/>
    </source>
</evidence>
<evidence type="ECO:0000256" key="7">
    <source>
        <dbReference type="ARBA" id="ARBA00022792"/>
    </source>
</evidence>
<feature type="transmembrane region" description="Helical" evidence="15">
    <location>
        <begin position="262"/>
        <end position="280"/>
    </location>
</feature>
<keyword evidence="6 15" id="KW-0812">Transmembrane</keyword>
<organism evidence="17">
    <name type="scientific">Micromonas pusilla</name>
    <name type="common">Picoplanktonic green alga</name>
    <name type="synonym">Chromulina pusilla</name>
    <dbReference type="NCBI Taxonomy" id="38833"/>
    <lineage>
        <taxon>Eukaryota</taxon>
        <taxon>Viridiplantae</taxon>
        <taxon>Chlorophyta</taxon>
        <taxon>Mamiellophyceae</taxon>
        <taxon>Mamiellales</taxon>
        <taxon>Mamiellaceae</taxon>
        <taxon>Micromonas</taxon>
    </lineage>
</organism>
<evidence type="ECO:0000256" key="5">
    <source>
        <dbReference type="ARBA" id="ARBA00022673"/>
    </source>
</evidence>
<keyword evidence="5" id="KW-0107">Calcium channel</keyword>
<gene>
    <name evidence="17" type="ORF">MCOM1403_LOCUS6583</name>
</gene>
<keyword evidence="3" id="KW-0813">Transport</keyword>
<keyword evidence="4" id="KW-0109">Calcium transport</keyword>
<evidence type="ECO:0000256" key="6">
    <source>
        <dbReference type="ARBA" id="ARBA00022692"/>
    </source>
</evidence>
<evidence type="ECO:0000256" key="2">
    <source>
        <dbReference type="ARBA" id="ARBA00005653"/>
    </source>
</evidence>
<keyword evidence="11" id="KW-0496">Mitochondrion</keyword>